<feature type="compositionally biased region" description="Low complexity" evidence="1">
    <location>
        <begin position="100"/>
        <end position="117"/>
    </location>
</feature>
<gene>
    <name evidence="3" type="ORF">GPUH_LOCUS19341</name>
</gene>
<dbReference type="Proteomes" id="UP000271098">
    <property type="component" value="Unassembled WGS sequence"/>
</dbReference>
<feature type="region of interest" description="Disordered" evidence="1">
    <location>
        <begin position="98"/>
        <end position="117"/>
    </location>
</feature>
<reference evidence="3 4" key="2">
    <citation type="submission" date="2018-11" db="EMBL/GenBank/DDBJ databases">
        <authorList>
            <consortium name="Pathogen Informatics"/>
        </authorList>
    </citation>
    <scope>NUCLEOTIDE SEQUENCE [LARGE SCALE GENOMIC DNA]</scope>
</reference>
<dbReference type="CDD" id="cd21086">
    <property type="entry name" value="WH_NTD_SMARCB1"/>
    <property type="match status" value="1"/>
</dbReference>
<evidence type="ECO:0000313" key="3">
    <source>
        <dbReference type="EMBL" id="VDN33645.1"/>
    </source>
</evidence>
<evidence type="ECO:0000313" key="4">
    <source>
        <dbReference type="Proteomes" id="UP000271098"/>
    </source>
</evidence>
<dbReference type="AlphaFoldDB" id="A0A183EEF0"/>
<sequence>MTYFQLQLRVSLSGHWTVAMPKIKCFGERPQAFVGQYMRYHRGSLYKRFPQLWKRMATIDEKRKMQEMACPSSFLNTNIMLVRASEVDDILMGREEKYRAGGSSATPTSSVSSSLSSAVALNGTPMKTTRSGTGPWLGQQVQFRFH</sequence>
<dbReference type="OrthoDB" id="515064at2759"/>
<dbReference type="InterPro" id="IPR048664">
    <property type="entry name" value="INI1_DNA-bd"/>
</dbReference>
<evidence type="ECO:0000313" key="5">
    <source>
        <dbReference type="WBParaSite" id="GPUH_0001936601-mRNA-1"/>
    </source>
</evidence>
<evidence type="ECO:0000256" key="1">
    <source>
        <dbReference type="SAM" id="MobiDB-lite"/>
    </source>
</evidence>
<organism evidence="5">
    <name type="scientific">Gongylonema pulchrum</name>
    <dbReference type="NCBI Taxonomy" id="637853"/>
    <lineage>
        <taxon>Eukaryota</taxon>
        <taxon>Metazoa</taxon>
        <taxon>Ecdysozoa</taxon>
        <taxon>Nematoda</taxon>
        <taxon>Chromadorea</taxon>
        <taxon>Rhabditida</taxon>
        <taxon>Spirurina</taxon>
        <taxon>Spiruromorpha</taxon>
        <taxon>Spiruroidea</taxon>
        <taxon>Gongylonematidae</taxon>
        <taxon>Gongylonema</taxon>
    </lineage>
</organism>
<reference evidence="5" key="1">
    <citation type="submission" date="2016-06" db="UniProtKB">
        <authorList>
            <consortium name="WormBaseParasite"/>
        </authorList>
    </citation>
    <scope>IDENTIFICATION</scope>
</reference>
<dbReference type="WBParaSite" id="GPUH_0001936601-mRNA-1">
    <property type="protein sequence ID" value="GPUH_0001936601-mRNA-1"/>
    <property type="gene ID" value="GPUH_0001936601"/>
</dbReference>
<accession>A0A183EEF0</accession>
<dbReference type="Pfam" id="PF21459">
    <property type="entry name" value="INI1_DNA-bd"/>
    <property type="match status" value="1"/>
</dbReference>
<feature type="domain" description="SWI/SNF Subunit INI1 DNA binding" evidence="2">
    <location>
        <begin position="34"/>
        <end position="94"/>
    </location>
</feature>
<name>A0A183EEF0_9BILA</name>
<keyword evidence="4" id="KW-1185">Reference proteome</keyword>
<protein>
    <recommendedName>
        <fullName evidence="2">SWI/SNF Subunit INI1 DNA binding domain-containing protein</fullName>
    </recommendedName>
</protein>
<proteinExistence type="predicted"/>
<dbReference type="EMBL" id="UYRT01088345">
    <property type="protein sequence ID" value="VDN33645.1"/>
    <property type="molecule type" value="Genomic_DNA"/>
</dbReference>
<evidence type="ECO:0000259" key="2">
    <source>
        <dbReference type="Pfam" id="PF21459"/>
    </source>
</evidence>